<feature type="compositionally biased region" description="Polar residues" evidence="1">
    <location>
        <begin position="183"/>
        <end position="201"/>
    </location>
</feature>
<evidence type="ECO:0000256" key="1">
    <source>
        <dbReference type="SAM" id="MobiDB-lite"/>
    </source>
</evidence>
<evidence type="ECO:0000313" key="3">
    <source>
        <dbReference type="Proteomes" id="UP000828390"/>
    </source>
</evidence>
<organism evidence="2 3">
    <name type="scientific">Dreissena polymorpha</name>
    <name type="common">Zebra mussel</name>
    <name type="synonym">Mytilus polymorpha</name>
    <dbReference type="NCBI Taxonomy" id="45954"/>
    <lineage>
        <taxon>Eukaryota</taxon>
        <taxon>Metazoa</taxon>
        <taxon>Spiralia</taxon>
        <taxon>Lophotrochozoa</taxon>
        <taxon>Mollusca</taxon>
        <taxon>Bivalvia</taxon>
        <taxon>Autobranchia</taxon>
        <taxon>Heteroconchia</taxon>
        <taxon>Euheterodonta</taxon>
        <taxon>Imparidentia</taxon>
        <taxon>Neoheterodontei</taxon>
        <taxon>Myida</taxon>
        <taxon>Dreissenoidea</taxon>
        <taxon>Dreissenidae</taxon>
        <taxon>Dreissena</taxon>
    </lineage>
</organism>
<proteinExistence type="predicted"/>
<feature type="compositionally biased region" description="Polar residues" evidence="1">
    <location>
        <begin position="39"/>
        <end position="55"/>
    </location>
</feature>
<keyword evidence="3" id="KW-1185">Reference proteome</keyword>
<reference evidence="2" key="1">
    <citation type="journal article" date="2019" name="bioRxiv">
        <title>The Genome of the Zebra Mussel, Dreissena polymorpha: A Resource for Invasive Species Research.</title>
        <authorList>
            <person name="McCartney M.A."/>
            <person name="Auch B."/>
            <person name="Kono T."/>
            <person name="Mallez S."/>
            <person name="Zhang Y."/>
            <person name="Obille A."/>
            <person name="Becker A."/>
            <person name="Abrahante J.E."/>
            <person name="Garbe J."/>
            <person name="Badalamenti J.P."/>
            <person name="Herman A."/>
            <person name="Mangelson H."/>
            <person name="Liachko I."/>
            <person name="Sullivan S."/>
            <person name="Sone E.D."/>
            <person name="Koren S."/>
            <person name="Silverstein K.A.T."/>
            <person name="Beckman K.B."/>
            <person name="Gohl D.M."/>
        </authorList>
    </citation>
    <scope>NUCLEOTIDE SEQUENCE</scope>
    <source>
        <strain evidence="2">Duluth1</strain>
        <tissue evidence="2">Whole animal</tissue>
    </source>
</reference>
<name>A0A9D4D1Z0_DREPO</name>
<sequence length="201" mass="22450">MTVDCVSHVFQLTGIIFEIFHEDQTINVASRVNKMFGANQPTNRPTNRQGKNNMSPPYYSGGHKNAPHLCGHVFQVNISIFKLNQNAPPPGGHVFSSIWTIFKLVRDIDETNVSTKFNVLKRNTAPPTGGHTNILTKLHEDLASNVNYTVFTSFELSQGINGTSVLTKFHEDRNRPLECSQGKMLTTHDTQRTKSNPKSSL</sequence>
<feature type="region of interest" description="Disordered" evidence="1">
    <location>
        <begin position="177"/>
        <end position="201"/>
    </location>
</feature>
<protein>
    <submittedName>
        <fullName evidence="2">Uncharacterized protein</fullName>
    </submittedName>
</protein>
<dbReference type="AlphaFoldDB" id="A0A9D4D1Z0"/>
<comment type="caution">
    <text evidence="2">The sequence shown here is derived from an EMBL/GenBank/DDBJ whole genome shotgun (WGS) entry which is preliminary data.</text>
</comment>
<reference evidence="2" key="2">
    <citation type="submission" date="2020-11" db="EMBL/GenBank/DDBJ databases">
        <authorList>
            <person name="McCartney M.A."/>
            <person name="Auch B."/>
            <person name="Kono T."/>
            <person name="Mallez S."/>
            <person name="Becker A."/>
            <person name="Gohl D.M."/>
            <person name="Silverstein K.A.T."/>
            <person name="Koren S."/>
            <person name="Bechman K.B."/>
            <person name="Herman A."/>
            <person name="Abrahante J.E."/>
            <person name="Garbe J."/>
        </authorList>
    </citation>
    <scope>NUCLEOTIDE SEQUENCE</scope>
    <source>
        <strain evidence="2">Duluth1</strain>
        <tissue evidence="2">Whole animal</tissue>
    </source>
</reference>
<gene>
    <name evidence="2" type="ORF">DPMN_044201</name>
</gene>
<dbReference type="EMBL" id="JAIWYP010000011">
    <property type="protein sequence ID" value="KAH3737608.1"/>
    <property type="molecule type" value="Genomic_DNA"/>
</dbReference>
<accession>A0A9D4D1Z0</accession>
<dbReference type="Proteomes" id="UP000828390">
    <property type="component" value="Unassembled WGS sequence"/>
</dbReference>
<feature type="region of interest" description="Disordered" evidence="1">
    <location>
        <begin position="37"/>
        <end position="58"/>
    </location>
</feature>
<evidence type="ECO:0000313" key="2">
    <source>
        <dbReference type="EMBL" id="KAH3737608.1"/>
    </source>
</evidence>